<dbReference type="Proteomes" id="UP000076796">
    <property type="component" value="Unassembled WGS sequence"/>
</dbReference>
<dbReference type="RefSeq" id="WP_063477609.1">
    <property type="nucleotide sequence ID" value="NZ_JBCMWP010000019.1"/>
</dbReference>
<evidence type="ECO:0000259" key="1">
    <source>
        <dbReference type="Pfam" id="PF08808"/>
    </source>
</evidence>
<protein>
    <recommendedName>
        <fullName evidence="1">RES domain-containing protein</fullName>
    </recommendedName>
</protein>
<proteinExistence type="predicted"/>
<evidence type="ECO:0000313" key="3">
    <source>
        <dbReference type="Proteomes" id="UP000076796"/>
    </source>
</evidence>
<comment type="caution">
    <text evidence="2">The sequence shown here is derived from an EMBL/GenBank/DDBJ whole genome shotgun (WGS) entry which is preliminary data.</text>
</comment>
<accession>A0A163GR53</accession>
<evidence type="ECO:0000313" key="2">
    <source>
        <dbReference type="EMBL" id="KZS45104.1"/>
    </source>
</evidence>
<dbReference type="EMBL" id="LWMH01000001">
    <property type="protein sequence ID" value="KZS45104.1"/>
    <property type="molecule type" value="Genomic_DNA"/>
</dbReference>
<feature type="domain" description="RES" evidence="1">
    <location>
        <begin position="134"/>
        <end position="276"/>
    </location>
</feature>
<dbReference type="AlphaFoldDB" id="A0A163GR53"/>
<organism evidence="2 3">
    <name type="scientific">Paenibacillus glucanolyticus</name>
    <dbReference type="NCBI Taxonomy" id="59843"/>
    <lineage>
        <taxon>Bacteria</taxon>
        <taxon>Bacillati</taxon>
        <taxon>Bacillota</taxon>
        <taxon>Bacilli</taxon>
        <taxon>Bacillales</taxon>
        <taxon>Paenibacillaceae</taxon>
        <taxon>Paenibacillus</taxon>
    </lineage>
</organism>
<dbReference type="Pfam" id="PF08808">
    <property type="entry name" value="RES"/>
    <property type="match status" value="1"/>
</dbReference>
<reference evidence="2" key="1">
    <citation type="journal article" date="2016" name="Genome Announc.">
        <title>Draft genomes of two strains of Paenibacillus glucanolyticus with capability to degrade lignocellulose.</title>
        <authorList>
            <person name="Mathews S.L."/>
            <person name="Pawlak J."/>
            <person name="Grunden A.M."/>
        </authorList>
    </citation>
    <scope>NUCLEOTIDE SEQUENCE [LARGE SCALE GENOMIC DNA]</scope>
    <source>
        <strain evidence="2">SLM1</strain>
    </source>
</reference>
<keyword evidence="3" id="KW-1185">Reference proteome</keyword>
<dbReference type="InterPro" id="IPR014914">
    <property type="entry name" value="RES_dom"/>
</dbReference>
<dbReference type="OrthoDB" id="7068172at2"/>
<sequence length="367" mass="42383">MSKLELNNFELPFIIQKDSEYYTKLETVLKQYLSEIQQYVAPDTYQLAARNTQFILEAINYYYDANLTYAKKNILKILVYCSHDPFIVARLDDSTAFRGLTRVNKNINEWSGVATHPIRMYRARLGVNNFNKSGFLHIPFSNRGNVSTQRFSIAGVPSMYFGLTSYVCWLELRKPADSEFNVAAFDMPNDMKVLNLAIPQAMLNGYSNSDELINPLGSMIALFPLVIATSFRINEENRTFRSEYIISQLVMQCLADFNIDGVAYNSNRVDSHSSNYPFCINLAVPMKNNPGKEYSEFAEKIRLTDPINFAEYKHLTRKPLQSTGNYSSFAKLYEFHGVMFMNKRIRYDQLDFSNLDDYLFNESFSVM</sequence>
<gene>
    <name evidence="2" type="ORF">AWU65_03740</name>
</gene>
<name>A0A163GR53_9BACL</name>